<proteinExistence type="predicted"/>
<evidence type="ECO:0000313" key="1">
    <source>
        <dbReference type="EMBL" id="SIT45728.1"/>
    </source>
</evidence>
<dbReference type="Proteomes" id="UP000195569">
    <property type="component" value="Unassembled WGS sequence"/>
</dbReference>
<protein>
    <submittedName>
        <fullName evidence="1">Uncharacterized protein</fullName>
    </submittedName>
</protein>
<keyword evidence="2" id="KW-1185">Reference proteome</keyword>
<dbReference type="EMBL" id="CYGY02000047">
    <property type="protein sequence ID" value="SIT45728.1"/>
    <property type="molecule type" value="Genomic_DNA"/>
</dbReference>
<sequence>MSRVARRGLTSQEVPLIVIGNTPKPRNPIHYPLNGTYESSCLAGHVLCRVAWEADSLQGSR</sequence>
<comment type="caution">
    <text evidence="1">The sequence shown here is derived from an EMBL/GenBank/DDBJ whole genome shotgun (WGS) entry which is preliminary data.</text>
</comment>
<evidence type="ECO:0000313" key="2">
    <source>
        <dbReference type="Proteomes" id="UP000195569"/>
    </source>
</evidence>
<reference evidence="1" key="1">
    <citation type="submission" date="2016-12" db="EMBL/GenBank/DDBJ databases">
        <authorList>
            <person name="Moulin L."/>
        </authorList>
    </citation>
    <scope>NUCLEOTIDE SEQUENCE [LARGE SCALE GENOMIC DNA]</scope>
    <source>
        <strain evidence="1">STM 7183</strain>
    </source>
</reference>
<dbReference type="AlphaFoldDB" id="A0A1N7SE77"/>
<name>A0A1N7SE77_9BURK</name>
<accession>A0A1N7SE77</accession>
<gene>
    <name evidence="1" type="ORF">BN2476_470134</name>
</gene>
<organism evidence="1 2">
    <name type="scientific">Paraburkholderia piptadeniae</name>
    <dbReference type="NCBI Taxonomy" id="1701573"/>
    <lineage>
        <taxon>Bacteria</taxon>
        <taxon>Pseudomonadati</taxon>
        <taxon>Pseudomonadota</taxon>
        <taxon>Betaproteobacteria</taxon>
        <taxon>Burkholderiales</taxon>
        <taxon>Burkholderiaceae</taxon>
        <taxon>Paraburkholderia</taxon>
    </lineage>
</organism>